<gene>
    <name evidence="3" type="ORF">O4H49_17575</name>
</gene>
<organism evidence="3 4">
    <name type="scientific">Kiloniella laminariae</name>
    <dbReference type="NCBI Taxonomy" id="454162"/>
    <lineage>
        <taxon>Bacteria</taxon>
        <taxon>Pseudomonadati</taxon>
        <taxon>Pseudomonadota</taxon>
        <taxon>Alphaproteobacteria</taxon>
        <taxon>Rhodospirillales</taxon>
        <taxon>Kiloniellaceae</taxon>
        <taxon>Kiloniella</taxon>
    </lineage>
</organism>
<evidence type="ECO:0000313" key="4">
    <source>
        <dbReference type="Proteomes" id="UP001069802"/>
    </source>
</evidence>
<feature type="region of interest" description="Disordered" evidence="1">
    <location>
        <begin position="439"/>
        <end position="473"/>
    </location>
</feature>
<keyword evidence="2" id="KW-0812">Transmembrane</keyword>
<evidence type="ECO:0000313" key="3">
    <source>
        <dbReference type="EMBL" id="MCZ4282603.1"/>
    </source>
</evidence>
<name>A0ABT4LND9_9PROT</name>
<dbReference type="PANTHER" id="PTHR31876">
    <property type="entry name" value="COV-LIKE PROTEIN 1"/>
    <property type="match status" value="1"/>
</dbReference>
<keyword evidence="2" id="KW-0472">Membrane</keyword>
<evidence type="ECO:0000256" key="2">
    <source>
        <dbReference type="SAM" id="Phobius"/>
    </source>
</evidence>
<reference evidence="3" key="1">
    <citation type="submission" date="2022-12" db="EMBL/GenBank/DDBJ databases">
        <title>Bacterial isolates from different developmental stages of Nematostella vectensis.</title>
        <authorList>
            <person name="Fraune S."/>
        </authorList>
    </citation>
    <scope>NUCLEOTIDE SEQUENCE</scope>
    <source>
        <strain evidence="3">G21630-S1</strain>
    </source>
</reference>
<comment type="caution">
    <text evidence="3">The sequence shown here is derived from an EMBL/GenBank/DDBJ whole genome shotgun (WGS) entry which is preliminary data.</text>
</comment>
<proteinExistence type="predicted"/>
<dbReference type="PANTHER" id="PTHR31876:SF26">
    <property type="entry name" value="PROTEIN LIKE COV 2"/>
    <property type="match status" value="1"/>
</dbReference>
<feature type="transmembrane region" description="Helical" evidence="2">
    <location>
        <begin position="293"/>
        <end position="319"/>
    </location>
</feature>
<accession>A0ABT4LND9</accession>
<feature type="compositionally biased region" description="Basic and acidic residues" evidence="1">
    <location>
        <begin position="463"/>
        <end position="473"/>
    </location>
</feature>
<feature type="transmembrane region" description="Helical" evidence="2">
    <location>
        <begin position="20"/>
        <end position="45"/>
    </location>
</feature>
<dbReference type="Proteomes" id="UP001069802">
    <property type="component" value="Unassembled WGS sequence"/>
</dbReference>
<keyword evidence="2" id="KW-1133">Transmembrane helix</keyword>
<protein>
    <submittedName>
        <fullName evidence="3">DUF502 domain-containing protein</fullName>
    </submittedName>
</protein>
<dbReference type="InterPro" id="IPR007462">
    <property type="entry name" value="COV1-like"/>
</dbReference>
<dbReference type="Pfam" id="PF04367">
    <property type="entry name" value="DUF502"/>
    <property type="match status" value="2"/>
</dbReference>
<sequence>MKDKGRKAKKKLKLSVAQRLSNYLLAGVLITAPVTITLWLAWKAITFVDRQVTPYIPSQWNPESYLPFGVPGLGLLVIVVGLTLIGFLTAGYIGRLLMMVSENLVKRLPVVRSIYSWTKQVFETVLSQKSGAFREVVLVEYPCKGSWAVGFITGRTKGEVQGVTEESVINVFVPATPNPTTGFLLFIPEQDVHHLDMTVEEGIKLVISGGILTPSDIKKMSAENKEAKPATEETHGHRPGLLMRLRNYFFAGMLVTAPIGLTFWLAWEIVVLIDSWVRPYIPAQWNPETYVSFAVPGFGLFFIFLGLTLIGFLTAGIVGKTLLRISERMLDQMPVIRTLYGAIKQIIETIFQKHSNAFREVVLIEYPRPGSWALGFYTGDSHPQIRDISEDESINVFLPTTPNPTSGFLLFVPRGKTKSLTMTVEEGIKMVVSGGIVTPEDRRKKEGQQVSASGKPGKGMKSQKPDDIRKVAS</sequence>
<dbReference type="RefSeq" id="WP_269424750.1">
    <property type="nucleotide sequence ID" value="NZ_JAPWGY010000009.1"/>
</dbReference>
<keyword evidence="4" id="KW-1185">Reference proteome</keyword>
<feature type="transmembrane region" description="Helical" evidence="2">
    <location>
        <begin position="65"/>
        <end position="93"/>
    </location>
</feature>
<feature type="transmembrane region" description="Helical" evidence="2">
    <location>
        <begin position="248"/>
        <end position="273"/>
    </location>
</feature>
<evidence type="ECO:0000256" key="1">
    <source>
        <dbReference type="SAM" id="MobiDB-lite"/>
    </source>
</evidence>
<dbReference type="EMBL" id="JAPWGY010000009">
    <property type="protein sequence ID" value="MCZ4282603.1"/>
    <property type="molecule type" value="Genomic_DNA"/>
</dbReference>